<keyword evidence="2" id="KW-0805">Transcription regulation</keyword>
<dbReference type="PANTHER" id="PTHR30537:SF1">
    <property type="entry name" value="HTH-TYPE TRANSCRIPTIONAL REGULATOR PGRR"/>
    <property type="match status" value="1"/>
</dbReference>
<keyword evidence="3" id="KW-0238">DNA-binding</keyword>
<gene>
    <name evidence="9" type="ORF">FAA86_21940</name>
</gene>
<dbReference type="InterPro" id="IPR036390">
    <property type="entry name" value="WH_DNA-bd_sf"/>
</dbReference>
<dbReference type="GO" id="GO:0043565">
    <property type="term" value="F:sequence-specific DNA binding"/>
    <property type="evidence" value="ECO:0007669"/>
    <property type="project" value="TreeGrafter"/>
</dbReference>
<dbReference type="InterPro" id="IPR058163">
    <property type="entry name" value="LysR-type_TF_proteobact-type"/>
</dbReference>
<accession>A0A4S8PNA3</accession>
<dbReference type="SUPFAM" id="SSF53850">
    <property type="entry name" value="Periplasmic binding protein-like II"/>
    <property type="match status" value="1"/>
</dbReference>
<evidence type="ECO:0000256" key="4">
    <source>
        <dbReference type="ARBA" id="ARBA00023163"/>
    </source>
</evidence>
<evidence type="ECO:0000256" key="3">
    <source>
        <dbReference type="ARBA" id="ARBA00023125"/>
    </source>
</evidence>
<dbReference type="Pfam" id="PF03466">
    <property type="entry name" value="LysR_substrate"/>
    <property type="match status" value="1"/>
</dbReference>
<dbReference type="SUPFAM" id="SSF46785">
    <property type="entry name" value="Winged helix' DNA-binding domain"/>
    <property type="match status" value="1"/>
</dbReference>
<proteinExistence type="inferred from homology"/>
<evidence type="ECO:0000313" key="10">
    <source>
        <dbReference type="Proteomes" id="UP000307378"/>
    </source>
</evidence>
<dbReference type="Gene3D" id="1.10.10.10">
    <property type="entry name" value="Winged helix-like DNA-binding domain superfamily/Winged helix DNA-binding domain"/>
    <property type="match status" value="1"/>
</dbReference>
<evidence type="ECO:0000256" key="7">
    <source>
        <dbReference type="ARBA" id="ARBA00083243"/>
    </source>
</evidence>
<dbReference type="GO" id="GO:0006351">
    <property type="term" value="P:DNA-templated transcription"/>
    <property type="evidence" value="ECO:0007669"/>
    <property type="project" value="TreeGrafter"/>
</dbReference>
<comment type="function">
    <text evidence="5">Transcriptional regulator of the ttuABCDE tartrate utilization operon.</text>
</comment>
<evidence type="ECO:0000256" key="6">
    <source>
        <dbReference type="ARBA" id="ARBA00067332"/>
    </source>
</evidence>
<evidence type="ECO:0000256" key="1">
    <source>
        <dbReference type="ARBA" id="ARBA00009437"/>
    </source>
</evidence>
<dbReference type="InterPro" id="IPR036388">
    <property type="entry name" value="WH-like_DNA-bd_sf"/>
</dbReference>
<dbReference type="PANTHER" id="PTHR30537">
    <property type="entry name" value="HTH-TYPE TRANSCRIPTIONAL REGULATOR"/>
    <property type="match status" value="1"/>
</dbReference>
<evidence type="ECO:0000256" key="2">
    <source>
        <dbReference type="ARBA" id="ARBA00023015"/>
    </source>
</evidence>
<dbReference type="FunFam" id="3.40.190.290:FF:000012">
    <property type="entry name" value="Transcriptional regulator, LysR family"/>
    <property type="match status" value="1"/>
</dbReference>
<evidence type="ECO:0000256" key="5">
    <source>
        <dbReference type="ARBA" id="ARBA00054626"/>
    </source>
</evidence>
<feature type="domain" description="HTH lysR-type" evidence="8">
    <location>
        <begin position="31"/>
        <end position="80"/>
    </location>
</feature>
<comment type="caution">
    <text evidence="9">The sequence shown here is derived from an EMBL/GenBank/DDBJ whole genome shotgun (WGS) entry which is preliminary data.</text>
</comment>
<dbReference type="Gene3D" id="3.40.190.290">
    <property type="match status" value="1"/>
</dbReference>
<dbReference type="PROSITE" id="PS50931">
    <property type="entry name" value="HTH_LYSR"/>
    <property type="match status" value="1"/>
</dbReference>
<dbReference type="CDD" id="cd08474">
    <property type="entry name" value="PBP2_CrgA_like_5"/>
    <property type="match status" value="1"/>
</dbReference>
<dbReference type="GO" id="GO:0003700">
    <property type="term" value="F:DNA-binding transcription factor activity"/>
    <property type="evidence" value="ECO:0007669"/>
    <property type="project" value="InterPro"/>
</dbReference>
<dbReference type="AlphaFoldDB" id="A0A4S8PNA3"/>
<evidence type="ECO:0000259" key="8">
    <source>
        <dbReference type="PROSITE" id="PS50931"/>
    </source>
</evidence>
<dbReference type="FunFam" id="1.10.10.10:FF:000001">
    <property type="entry name" value="LysR family transcriptional regulator"/>
    <property type="match status" value="1"/>
</dbReference>
<dbReference type="Pfam" id="PF00126">
    <property type="entry name" value="HTH_1"/>
    <property type="match status" value="1"/>
</dbReference>
<dbReference type="InterPro" id="IPR005119">
    <property type="entry name" value="LysR_subst-bd"/>
</dbReference>
<dbReference type="InterPro" id="IPR000847">
    <property type="entry name" value="LysR_HTH_N"/>
</dbReference>
<dbReference type="RefSeq" id="WP_107341530.1">
    <property type="nucleotide sequence ID" value="NZ_STGU01000020.1"/>
</dbReference>
<protein>
    <recommendedName>
        <fullName evidence="6">HTH-type transcriptional regulator TtuA</fullName>
    </recommendedName>
    <alternativeName>
        <fullName evidence="7">Tartrate utilization transcriptional regulator</fullName>
    </alternativeName>
</protein>
<sequence>MSALVRSSDPTGSAVFPPPPGRHYRCTPWQFVVVAEERNFTRAALKLGLSQSALSGIVRRLEERLGVRLLARTSRSVAPTEAGERLVRTLTPMLRELDQSFADLSEFRDRPAGTIRITSVEYAAKTIIRPALIRLLAKYPDINVEVIVDYGLVDVVADRFDAGVRLGEQVAKDMIAVRMSPDIPMAIVGSPTYFERHAFPENPEQLVDHRAINLRLPTTGVLNAWRFIEDGREIRVHVGGPLAFNTIELILDAAVDGLGLAYMPLDQVTEHIASGRLNRVLADSTPPLPGYHLYYPSRRHASPAFSLFVEAVRYRA</sequence>
<dbReference type="PRINTS" id="PR00039">
    <property type="entry name" value="HTHLYSR"/>
</dbReference>
<dbReference type="Proteomes" id="UP000307378">
    <property type="component" value="Unassembled WGS sequence"/>
</dbReference>
<name>A0A4S8PNA3_9HYPH</name>
<evidence type="ECO:0000313" key="9">
    <source>
        <dbReference type="EMBL" id="THV31611.1"/>
    </source>
</evidence>
<comment type="similarity">
    <text evidence="1">Belongs to the LysR transcriptional regulatory family.</text>
</comment>
<organism evidence="9 10">
    <name type="scientific">Rhizobium rosettiformans W3</name>
    <dbReference type="NCBI Taxonomy" id="538378"/>
    <lineage>
        <taxon>Bacteria</taxon>
        <taxon>Pseudomonadati</taxon>
        <taxon>Pseudomonadota</taxon>
        <taxon>Alphaproteobacteria</taxon>
        <taxon>Hyphomicrobiales</taxon>
        <taxon>Rhizobiaceae</taxon>
        <taxon>Rhizobium/Agrobacterium group</taxon>
        <taxon>Rhizobium</taxon>
    </lineage>
</organism>
<keyword evidence="4" id="KW-0804">Transcription</keyword>
<reference evidence="9 10" key="1">
    <citation type="submission" date="2019-04" db="EMBL/GenBank/DDBJ databases">
        <title>genome sequence of strain W3.</title>
        <authorList>
            <person name="Gao J."/>
            <person name="Sun J."/>
        </authorList>
    </citation>
    <scope>NUCLEOTIDE SEQUENCE [LARGE SCALE GENOMIC DNA]</scope>
    <source>
        <strain evidence="9 10">W3</strain>
    </source>
</reference>
<dbReference type="EMBL" id="STGU01000020">
    <property type="protein sequence ID" value="THV31611.1"/>
    <property type="molecule type" value="Genomic_DNA"/>
</dbReference>